<sequence>MKILFLIPLLLATLTSADKAPKIKKNPKDIVAIADFPFGGDKEIKGNVIFTAKQGSSVNVHFDMTGFPADGAPYYYHIHENSVPANGDCEAVGLHFNPYNASPDCPKQKHDGYCQVGDLSGKHGLVNTTCFELKFEDPYLSLNKKSKSYIVGRSLVFHYKNMTKLACADIELADDIKLQNLILEYTQSDDLDQLQELRTPIEEGYTFDELEALSAETYEELEIDELSGVAGQDEKNKHLDKNKNFTDESLKPHWNISKNYTNLSTHGVSTDCENSSPSYTSLITPVILGFFAGMFI</sequence>
<evidence type="ECO:0000313" key="18">
    <source>
        <dbReference type="EMBL" id="KAG7663408.1"/>
    </source>
</evidence>
<dbReference type="InterPro" id="IPR001424">
    <property type="entry name" value="SOD_Cu_Zn_dom"/>
</dbReference>
<evidence type="ECO:0000256" key="4">
    <source>
        <dbReference type="ARBA" id="ARBA00010457"/>
    </source>
</evidence>
<dbReference type="FunFam" id="2.60.40.200:FF:000007">
    <property type="entry name" value="Cell surface Cu-only superoxide dismutase 5"/>
    <property type="match status" value="1"/>
</dbReference>
<reference evidence="18 19" key="1">
    <citation type="journal article" date="2021" name="DNA Res.">
        <title>Genome analysis of Candida subhashii reveals its hybrid nature and dual mitochondrial genome conformations.</title>
        <authorList>
            <person name="Mixao V."/>
            <person name="Hegedusova E."/>
            <person name="Saus E."/>
            <person name="Pryszcz L.P."/>
            <person name="Cillingova A."/>
            <person name="Nosek J."/>
            <person name="Gabaldon T."/>
        </authorList>
    </citation>
    <scope>NUCLEOTIDE SEQUENCE [LARGE SCALE GENOMIC DNA]</scope>
    <source>
        <strain evidence="18 19">CBS 10753</strain>
    </source>
</reference>
<evidence type="ECO:0000256" key="1">
    <source>
        <dbReference type="ARBA" id="ARBA00001935"/>
    </source>
</evidence>
<protein>
    <recommendedName>
        <fullName evidence="5">superoxide dismutase</fullName>
        <ecNumber evidence="5">1.15.1.1</ecNumber>
    </recommendedName>
</protein>
<keyword evidence="7" id="KW-0964">Secreted</keyword>
<dbReference type="EC" id="1.15.1.1" evidence="5"/>
<keyword evidence="8" id="KW-0325">Glycoprotein</keyword>
<feature type="domain" description="Superoxide dismutase copper/zinc binding" evidence="17">
    <location>
        <begin position="44"/>
        <end position="160"/>
    </location>
</feature>
<keyword evidence="19" id="KW-1185">Reference proteome</keyword>
<dbReference type="GO" id="GO:0005507">
    <property type="term" value="F:copper ion binding"/>
    <property type="evidence" value="ECO:0007669"/>
    <property type="project" value="InterPro"/>
</dbReference>
<keyword evidence="12" id="KW-0186">Copper</keyword>
<keyword evidence="16" id="KW-0732">Signal</keyword>
<evidence type="ECO:0000256" key="14">
    <source>
        <dbReference type="ARBA" id="ARBA00023288"/>
    </source>
</evidence>
<feature type="chain" id="PRO_5035319531" description="superoxide dismutase" evidence="16">
    <location>
        <begin position="18"/>
        <end position="296"/>
    </location>
</feature>
<dbReference type="InterPro" id="IPR024134">
    <property type="entry name" value="SOD_Cu/Zn_/chaperone"/>
</dbReference>
<dbReference type="OrthoDB" id="159229at2759"/>
<keyword evidence="11" id="KW-0560">Oxidoreductase</keyword>
<comment type="subcellular location">
    <subcellularLocation>
        <location evidence="3">Membrane</location>
        <topology evidence="3">Lipid-anchor</topology>
        <topology evidence="3">GPI-anchor</topology>
    </subcellularLocation>
    <subcellularLocation>
        <location evidence="2">Secreted</location>
        <location evidence="2">Cell wall</location>
    </subcellularLocation>
</comment>
<dbReference type="RefSeq" id="XP_049263640.1">
    <property type="nucleotide sequence ID" value="XM_049406875.1"/>
</dbReference>
<comment type="catalytic activity">
    <reaction evidence="15">
        <text>2 superoxide + 2 H(+) = H2O2 + O2</text>
        <dbReference type="Rhea" id="RHEA:20696"/>
        <dbReference type="ChEBI" id="CHEBI:15378"/>
        <dbReference type="ChEBI" id="CHEBI:15379"/>
        <dbReference type="ChEBI" id="CHEBI:16240"/>
        <dbReference type="ChEBI" id="CHEBI:18421"/>
        <dbReference type="EC" id="1.15.1.1"/>
    </reaction>
</comment>
<evidence type="ECO:0000256" key="15">
    <source>
        <dbReference type="ARBA" id="ARBA00049204"/>
    </source>
</evidence>
<proteinExistence type="inferred from homology"/>
<evidence type="ECO:0000256" key="12">
    <source>
        <dbReference type="ARBA" id="ARBA00023008"/>
    </source>
</evidence>
<keyword evidence="6" id="KW-0134">Cell wall</keyword>
<keyword evidence="13" id="KW-0843">Virulence</keyword>
<feature type="signal peptide" evidence="16">
    <location>
        <begin position="1"/>
        <end position="17"/>
    </location>
</feature>
<keyword evidence="10" id="KW-0049">Antioxidant</keyword>
<dbReference type="GO" id="GO:0004784">
    <property type="term" value="F:superoxide dismutase activity"/>
    <property type="evidence" value="ECO:0007669"/>
    <property type="project" value="UniProtKB-EC"/>
</dbReference>
<comment type="similarity">
    <text evidence="4">Belongs to the Cu-Zn superoxide dismutase family.</text>
</comment>
<evidence type="ECO:0000256" key="7">
    <source>
        <dbReference type="ARBA" id="ARBA00022525"/>
    </source>
</evidence>
<gene>
    <name evidence="18" type="ORF">J8A68_003060</name>
</gene>
<organism evidence="18 19">
    <name type="scientific">[Candida] subhashii</name>
    <dbReference type="NCBI Taxonomy" id="561895"/>
    <lineage>
        <taxon>Eukaryota</taxon>
        <taxon>Fungi</taxon>
        <taxon>Dikarya</taxon>
        <taxon>Ascomycota</taxon>
        <taxon>Saccharomycotina</taxon>
        <taxon>Pichiomycetes</taxon>
        <taxon>Debaryomycetaceae</taxon>
        <taxon>Spathaspora</taxon>
    </lineage>
</organism>
<evidence type="ECO:0000256" key="8">
    <source>
        <dbReference type="ARBA" id="ARBA00022622"/>
    </source>
</evidence>
<dbReference type="PANTHER" id="PTHR10003">
    <property type="entry name" value="SUPEROXIDE DISMUTASE CU-ZN -RELATED"/>
    <property type="match status" value="1"/>
</dbReference>
<keyword evidence="9" id="KW-0479">Metal-binding</keyword>
<evidence type="ECO:0000256" key="13">
    <source>
        <dbReference type="ARBA" id="ARBA00023026"/>
    </source>
</evidence>
<keyword evidence="8" id="KW-0336">GPI-anchor</keyword>
<evidence type="ECO:0000313" key="19">
    <source>
        <dbReference type="Proteomes" id="UP000694255"/>
    </source>
</evidence>
<evidence type="ECO:0000256" key="6">
    <source>
        <dbReference type="ARBA" id="ARBA00022512"/>
    </source>
</evidence>
<comment type="cofactor">
    <cofactor evidence="1">
        <name>Cu cation</name>
        <dbReference type="ChEBI" id="CHEBI:23378"/>
    </cofactor>
</comment>
<dbReference type="Pfam" id="PF00080">
    <property type="entry name" value="Sod_Cu"/>
    <property type="match status" value="1"/>
</dbReference>
<accession>A0A8J5UI67</accession>
<dbReference type="Proteomes" id="UP000694255">
    <property type="component" value="Unassembled WGS sequence"/>
</dbReference>
<name>A0A8J5UI67_9ASCO</name>
<dbReference type="GeneID" id="73469861"/>
<keyword evidence="14" id="KW-0449">Lipoprotein</keyword>
<dbReference type="EMBL" id="JAGSYN010000138">
    <property type="protein sequence ID" value="KAG7663408.1"/>
    <property type="molecule type" value="Genomic_DNA"/>
</dbReference>
<evidence type="ECO:0000256" key="11">
    <source>
        <dbReference type="ARBA" id="ARBA00023002"/>
    </source>
</evidence>
<dbReference type="GO" id="GO:0098552">
    <property type="term" value="C:side of membrane"/>
    <property type="evidence" value="ECO:0007669"/>
    <property type="project" value="UniProtKB-KW"/>
</dbReference>
<dbReference type="AlphaFoldDB" id="A0A8J5UI67"/>
<comment type="caution">
    <text evidence="18">The sequence shown here is derived from an EMBL/GenBank/DDBJ whole genome shotgun (WGS) entry which is preliminary data.</text>
</comment>
<keyword evidence="8" id="KW-0472">Membrane</keyword>
<dbReference type="GO" id="GO:0005576">
    <property type="term" value="C:extracellular region"/>
    <property type="evidence" value="ECO:0007669"/>
    <property type="project" value="UniProtKB-ARBA"/>
</dbReference>
<evidence type="ECO:0000256" key="3">
    <source>
        <dbReference type="ARBA" id="ARBA00004589"/>
    </source>
</evidence>
<evidence type="ECO:0000256" key="2">
    <source>
        <dbReference type="ARBA" id="ARBA00004191"/>
    </source>
</evidence>
<evidence type="ECO:0000256" key="16">
    <source>
        <dbReference type="SAM" id="SignalP"/>
    </source>
</evidence>
<evidence type="ECO:0000256" key="9">
    <source>
        <dbReference type="ARBA" id="ARBA00022723"/>
    </source>
</evidence>
<evidence type="ECO:0000256" key="10">
    <source>
        <dbReference type="ARBA" id="ARBA00022862"/>
    </source>
</evidence>
<evidence type="ECO:0000259" key="17">
    <source>
        <dbReference type="Pfam" id="PF00080"/>
    </source>
</evidence>
<evidence type="ECO:0000256" key="5">
    <source>
        <dbReference type="ARBA" id="ARBA00012682"/>
    </source>
</evidence>